<name>A0A8X6U8J9_NEPPI</name>
<organism evidence="1 2">
    <name type="scientific">Nephila pilipes</name>
    <name type="common">Giant wood spider</name>
    <name type="synonym">Nephila maculata</name>
    <dbReference type="NCBI Taxonomy" id="299642"/>
    <lineage>
        <taxon>Eukaryota</taxon>
        <taxon>Metazoa</taxon>
        <taxon>Ecdysozoa</taxon>
        <taxon>Arthropoda</taxon>
        <taxon>Chelicerata</taxon>
        <taxon>Arachnida</taxon>
        <taxon>Araneae</taxon>
        <taxon>Araneomorphae</taxon>
        <taxon>Entelegynae</taxon>
        <taxon>Araneoidea</taxon>
        <taxon>Nephilidae</taxon>
        <taxon>Nephila</taxon>
    </lineage>
</organism>
<gene>
    <name evidence="1" type="ORF">NPIL_477741</name>
</gene>
<accession>A0A8X6U8J9</accession>
<protein>
    <submittedName>
        <fullName evidence="1">Uncharacterized protein</fullName>
    </submittedName>
</protein>
<keyword evidence="2" id="KW-1185">Reference proteome</keyword>
<sequence length="101" mass="11963">MKFAAKNSLSDGHSWFICSKLKLGRNIHAHVSTHLGFSYKQYTQPSNHSYKQPYHFPSATLVEWNQFIIEVILDYIENDFEKIEFFETGILKYNKFRTINL</sequence>
<dbReference type="EMBL" id="BMAW01023919">
    <property type="protein sequence ID" value="GFT85433.1"/>
    <property type="molecule type" value="Genomic_DNA"/>
</dbReference>
<proteinExistence type="predicted"/>
<comment type="caution">
    <text evidence="1">The sequence shown here is derived from an EMBL/GenBank/DDBJ whole genome shotgun (WGS) entry which is preliminary data.</text>
</comment>
<reference evidence="1" key="1">
    <citation type="submission" date="2020-08" db="EMBL/GenBank/DDBJ databases">
        <title>Multicomponent nature underlies the extraordinary mechanical properties of spider dragline silk.</title>
        <authorList>
            <person name="Kono N."/>
            <person name="Nakamura H."/>
            <person name="Mori M."/>
            <person name="Yoshida Y."/>
            <person name="Ohtoshi R."/>
            <person name="Malay A.D."/>
            <person name="Moran D.A.P."/>
            <person name="Tomita M."/>
            <person name="Numata K."/>
            <person name="Arakawa K."/>
        </authorList>
    </citation>
    <scope>NUCLEOTIDE SEQUENCE</scope>
</reference>
<dbReference type="AlphaFoldDB" id="A0A8X6U8J9"/>
<evidence type="ECO:0000313" key="2">
    <source>
        <dbReference type="Proteomes" id="UP000887013"/>
    </source>
</evidence>
<dbReference type="Proteomes" id="UP000887013">
    <property type="component" value="Unassembled WGS sequence"/>
</dbReference>
<evidence type="ECO:0000313" key="1">
    <source>
        <dbReference type="EMBL" id="GFT85433.1"/>
    </source>
</evidence>
<dbReference type="OrthoDB" id="10052789at2759"/>